<sequence length="97" mass="10322">MRLSTTRQLLVCLALTGAFGHAGASELRQMAPESTPPAEPQPASMERLDEADIDVTAAAHTPRAPRPKAQAPGPARASGDSRAMPSRFHSFLPGMFR</sequence>
<comment type="caution">
    <text evidence="3">The sequence shown here is derived from an EMBL/GenBank/DDBJ whole genome shotgun (WGS) entry which is preliminary data.</text>
</comment>
<reference evidence="3 4" key="1">
    <citation type="submission" date="2019-04" db="EMBL/GenBank/DDBJ databases">
        <authorList>
            <person name="Grouzdev D.S."/>
            <person name="Nazina T.N."/>
        </authorList>
    </citation>
    <scope>NUCLEOTIDE SEQUENCE [LARGE SCALE GENOMIC DNA]</scope>
    <source>
        <strain evidence="3 4">SHC 3-19</strain>
    </source>
</reference>
<gene>
    <name evidence="3" type="ORF">E5S66_00465</name>
</gene>
<feature type="chain" id="PRO_5024287744" evidence="2">
    <location>
        <begin position="25"/>
        <end position="97"/>
    </location>
</feature>
<dbReference type="Proteomes" id="UP000308508">
    <property type="component" value="Unassembled WGS sequence"/>
</dbReference>
<evidence type="ECO:0000256" key="2">
    <source>
        <dbReference type="SAM" id="SignalP"/>
    </source>
</evidence>
<dbReference type="STRING" id="1123377.GCA_000423885_01942"/>
<keyword evidence="2" id="KW-0732">Signal</keyword>
<dbReference type="AlphaFoldDB" id="A0A5R9PHS3"/>
<feature type="signal peptide" evidence="2">
    <location>
        <begin position="1"/>
        <end position="24"/>
    </location>
</feature>
<dbReference type="EMBL" id="SROY01000001">
    <property type="protein sequence ID" value="TLX22543.1"/>
    <property type="molecule type" value="Genomic_DNA"/>
</dbReference>
<proteinExistence type="predicted"/>
<evidence type="ECO:0000313" key="3">
    <source>
        <dbReference type="EMBL" id="TLX22543.1"/>
    </source>
</evidence>
<dbReference type="RefSeq" id="WP_138346527.1">
    <property type="nucleotide sequence ID" value="NZ_SROY01000001.1"/>
</dbReference>
<feature type="region of interest" description="Disordered" evidence="1">
    <location>
        <begin position="26"/>
        <end position="97"/>
    </location>
</feature>
<organism evidence="3 4">
    <name type="scientific">Thermomonas fusca</name>
    <dbReference type="NCBI Taxonomy" id="215690"/>
    <lineage>
        <taxon>Bacteria</taxon>
        <taxon>Pseudomonadati</taxon>
        <taxon>Pseudomonadota</taxon>
        <taxon>Gammaproteobacteria</taxon>
        <taxon>Lysobacterales</taxon>
        <taxon>Lysobacteraceae</taxon>
        <taxon>Thermomonas</taxon>
    </lineage>
</organism>
<evidence type="ECO:0000256" key="1">
    <source>
        <dbReference type="SAM" id="MobiDB-lite"/>
    </source>
</evidence>
<protein>
    <submittedName>
        <fullName evidence="3">Uncharacterized protein</fullName>
    </submittedName>
</protein>
<name>A0A5R9PHS3_9GAMM</name>
<keyword evidence="4" id="KW-1185">Reference proteome</keyword>
<accession>A0A5R9PHS3</accession>
<evidence type="ECO:0000313" key="4">
    <source>
        <dbReference type="Proteomes" id="UP000308508"/>
    </source>
</evidence>